<dbReference type="Proteomes" id="UP001151760">
    <property type="component" value="Unassembled WGS sequence"/>
</dbReference>
<organism evidence="2 3">
    <name type="scientific">Tanacetum coccineum</name>
    <dbReference type="NCBI Taxonomy" id="301880"/>
    <lineage>
        <taxon>Eukaryota</taxon>
        <taxon>Viridiplantae</taxon>
        <taxon>Streptophyta</taxon>
        <taxon>Embryophyta</taxon>
        <taxon>Tracheophyta</taxon>
        <taxon>Spermatophyta</taxon>
        <taxon>Magnoliopsida</taxon>
        <taxon>eudicotyledons</taxon>
        <taxon>Gunneridae</taxon>
        <taxon>Pentapetalae</taxon>
        <taxon>asterids</taxon>
        <taxon>campanulids</taxon>
        <taxon>Asterales</taxon>
        <taxon>Asteraceae</taxon>
        <taxon>Asteroideae</taxon>
        <taxon>Anthemideae</taxon>
        <taxon>Anthemidinae</taxon>
        <taxon>Tanacetum</taxon>
    </lineage>
</organism>
<reference evidence="2" key="1">
    <citation type="journal article" date="2022" name="Int. J. Mol. Sci.">
        <title>Draft Genome of Tanacetum Coccineum: Genomic Comparison of Closely Related Tanacetum-Family Plants.</title>
        <authorList>
            <person name="Yamashiro T."/>
            <person name="Shiraishi A."/>
            <person name="Nakayama K."/>
            <person name="Satake H."/>
        </authorList>
    </citation>
    <scope>NUCLEOTIDE SEQUENCE</scope>
</reference>
<evidence type="ECO:0000256" key="1">
    <source>
        <dbReference type="SAM" id="MobiDB-lite"/>
    </source>
</evidence>
<feature type="compositionally biased region" description="Low complexity" evidence="1">
    <location>
        <begin position="50"/>
        <end position="62"/>
    </location>
</feature>
<keyword evidence="3" id="KW-1185">Reference proteome</keyword>
<proteinExistence type="predicted"/>
<protein>
    <submittedName>
        <fullName evidence="2">Uncharacterized protein</fullName>
    </submittedName>
</protein>
<accession>A0ABQ5ASA8</accession>
<evidence type="ECO:0000313" key="2">
    <source>
        <dbReference type="EMBL" id="GJT05555.1"/>
    </source>
</evidence>
<feature type="region of interest" description="Disordered" evidence="1">
    <location>
        <begin position="35"/>
        <end position="87"/>
    </location>
</feature>
<gene>
    <name evidence="2" type="ORF">Tco_0840017</name>
</gene>
<reference evidence="2" key="2">
    <citation type="submission" date="2022-01" db="EMBL/GenBank/DDBJ databases">
        <authorList>
            <person name="Yamashiro T."/>
            <person name="Shiraishi A."/>
            <person name="Satake H."/>
            <person name="Nakayama K."/>
        </authorList>
    </citation>
    <scope>NUCLEOTIDE SEQUENCE</scope>
</reference>
<dbReference type="EMBL" id="BQNB010012596">
    <property type="protein sequence ID" value="GJT05555.1"/>
    <property type="molecule type" value="Genomic_DNA"/>
</dbReference>
<evidence type="ECO:0000313" key="3">
    <source>
        <dbReference type="Proteomes" id="UP001151760"/>
    </source>
</evidence>
<feature type="compositionally biased region" description="Polar residues" evidence="1">
    <location>
        <begin position="64"/>
        <end position="87"/>
    </location>
</feature>
<name>A0ABQ5ASA8_9ASTR</name>
<sequence length="87" mass="9664">MLLILHQCMIIMMIIKERNQVVIQDGRVDIQSKNVGYTRNGSRNSRRIAGNQGNNVGNGFVQKNDGNAENVQRNPRTTVNAGKTPTV</sequence>
<comment type="caution">
    <text evidence="2">The sequence shown here is derived from an EMBL/GenBank/DDBJ whole genome shotgun (WGS) entry which is preliminary data.</text>
</comment>